<dbReference type="InterPro" id="IPR004090">
    <property type="entry name" value="Chemotax_Me-accpt_rcpt"/>
</dbReference>
<dbReference type="InterPro" id="IPR009050">
    <property type="entry name" value="Globin-like_sf"/>
</dbReference>
<dbReference type="PANTHER" id="PTHR43531">
    <property type="entry name" value="PROTEIN ICFG"/>
    <property type="match status" value="1"/>
</dbReference>
<proteinExistence type="inferred from homology"/>
<organism evidence="6 7">
    <name type="scientific">Oceanobacillus kapialis</name>
    <dbReference type="NCBI Taxonomy" id="481353"/>
    <lineage>
        <taxon>Bacteria</taxon>
        <taxon>Bacillati</taxon>
        <taxon>Bacillota</taxon>
        <taxon>Bacilli</taxon>
        <taxon>Bacillales</taxon>
        <taxon>Bacillaceae</taxon>
        <taxon>Oceanobacillus</taxon>
    </lineage>
</organism>
<dbReference type="InterPro" id="IPR004089">
    <property type="entry name" value="MCPsignal_dom"/>
</dbReference>
<keyword evidence="4" id="KW-0175">Coiled coil</keyword>
<reference evidence="7" key="1">
    <citation type="journal article" date="2019" name="Int. J. Syst. Evol. Microbiol.">
        <title>The Global Catalogue of Microorganisms (GCM) 10K type strain sequencing project: providing services to taxonomists for standard genome sequencing and annotation.</title>
        <authorList>
            <consortium name="The Broad Institute Genomics Platform"/>
            <consortium name="The Broad Institute Genome Sequencing Center for Infectious Disease"/>
            <person name="Wu L."/>
            <person name="Ma J."/>
        </authorList>
    </citation>
    <scope>NUCLEOTIDE SEQUENCE [LARGE SCALE GENOMIC DNA]</scope>
    <source>
        <strain evidence="7">TISTR 1858</strain>
    </source>
</reference>
<sequence>MGLSLHKKQKQEKNRQTLQLAASEMSPTIEVTPGSDLEKQLKMLDLKREDFAIAMALKPYVEEDNKRIVDCFYGSIEQNPKLIAIIEEHSSIDKLKVTLERHIIEMFNGEISQAFIERRKRIAHIHVKIGLTQKWYIASFQKLFDGLIDLIVAHFPHQDDRLLGIKLVNKLLNLEQQVVLEAYDDEVREYREQQAEAKMEILNSVEQTSAELAALAEETNASIGDMTEKIRVITDSSKTGTELAQNAKSAADKGVSRLSDMRTSVQELEDSTAEIVTEMTNLETTSIKIKEIIEIVKSIADQTNLLALNASIEAARAGEHGRGFAVVAEEVRKLAEQTGSSVTNVTDLVNQTGEQVFNSSSNIKVAQEFLNTIKNELKNTEDAFGEIDASMDKSKRSNESIQEDLEVFNEAIYGAEQSAITISESADTLNRLLADRER</sequence>
<keyword evidence="7" id="KW-1185">Reference proteome</keyword>
<evidence type="ECO:0000256" key="1">
    <source>
        <dbReference type="ARBA" id="ARBA00022500"/>
    </source>
</evidence>
<dbReference type="Pfam" id="PF00015">
    <property type="entry name" value="MCPsignal"/>
    <property type="match status" value="1"/>
</dbReference>
<evidence type="ECO:0000313" key="7">
    <source>
        <dbReference type="Proteomes" id="UP001597451"/>
    </source>
</evidence>
<keyword evidence="3" id="KW-0807">Transducer</keyword>
<dbReference type="InterPro" id="IPR051310">
    <property type="entry name" value="MCP_chemotaxis"/>
</dbReference>
<dbReference type="EMBL" id="JBHUMX010000035">
    <property type="protein sequence ID" value="MFD2629226.1"/>
    <property type="molecule type" value="Genomic_DNA"/>
</dbReference>
<dbReference type="Proteomes" id="UP001597451">
    <property type="component" value="Unassembled WGS sequence"/>
</dbReference>
<evidence type="ECO:0000256" key="4">
    <source>
        <dbReference type="SAM" id="Coils"/>
    </source>
</evidence>
<evidence type="ECO:0000256" key="2">
    <source>
        <dbReference type="ARBA" id="ARBA00029447"/>
    </source>
</evidence>
<accession>A0ABW5Q0Y6</accession>
<dbReference type="PRINTS" id="PR00260">
    <property type="entry name" value="CHEMTRNSDUCR"/>
</dbReference>
<dbReference type="SUPFAM" id="SSF46458">
    <property type="entry name" value="Globin-like"/>
    <property type="match status" value="1"/>
</dbReference>
<dbReference type="CDD" id="cd01068">
    <property type="entry name" value="globin_sensor"/>
    <property type="match status" value="1"/>
</dbReference>
<dbReference type="Pfam" id="PF11563">
    <property type="entry name" value="Protoglobin"/>
    <property type="match status" value="1"/>
</dbReference>
<evidence type="ECO:0000256" key="3">
    <source>
        <dbReference type="PROSITE-ProRule" id="PRU00284"/>
    </source>
</evidence>
<comment type="caution">
    <text evidence="6">The sequence shown here is derived from an EMBL/GenBank/DDBJ whole genome shotgun (WGS) entry which is preliminary data.</text>
</comment>
<comment type="similarity">
    <text evidence="2">Belongs to the methyl-accepting chemotaxis (MCP) protein family.</text>
</comment>
<dbReference type="SMART" id="SM00283">
    <property type="entry name" value="MA"/>
    <property type="match status" value="1"/>
</dbReference>
<gene>
    <name evidence="6" type="ORF">ACFSUN_10605</name>
</gene>
<name>A0ABW5Q0Y6_9BACI</name>
<feature type="coiled-coil region" evidence="4">
    <location>
        <begin position="180"/>
        <end position="218"/>
    </location>
</feature>
<evidence type="ECO:0000313" key="6">
    <source>
        <dbReference type="EMBL" id="MFD2629226.1"/>
    </source>
</evidence>
<evidence type="ECO:0000259" key="5">
    <source>
        <dbReference type="PROSITE" id="PS50111"/>
    </source>
</evidence>
<feature type="domain" description="Methyl-accepting transducer" evidence="5">
    <location>
        <begin position="187"/>
        <end position="433"/>
    </location>
</feature>
<dbReference type="PANTHER" id="PTHR43531:SF11">
    <property type="entry name" value="METHYL-ACCEPTING CHEMOTAXIS PROTEIN 3"/>
    <property type="match status" value="1"/>
</dbReference>
<protein>
    <submittedName>
        <fullName evidence="6">Protoglobin domain-containing protein</fullName>
    </submittedName>
</protein>
<dbReference type="SUPFAM" id="SSF58104">
    <property type="entry name" value="Methyl-accepting chemotaxis protein (MCP) signaling domain"/>
    <property type="match status" value="1"/>
</dbReference>
<dbReference type="RefSeq" id="WP_379561997.1">
    <property type="nucleotide sequence ID" value="NZ_JBHUMX010000035.1"/>
</dbReference>
<keyword evidence="1" id="KW-0145">Chemotaxis</keyword>
<dbReference type="InterPro" id="IPR044398">
    <property type="entry name" value="Globin-sensor_dom"/>
</dbReference>
<dbReference type="Gene3D" id="1.10.490.10">
    <property type="entry name" value="Globins"/>
    <property type="match status" value="1"/>
</dbReference>
<dbReference type="Gene3D" id="1.10.287.950">
    <property type="entry name" value="Methyl-accepting chemotaxis protein"/>
    <property type="match status" value="1"/>
</dbReference>
<dbReference type="PROSITE" id="PS50111">
    <property type="entry name" value="CHEMOTAXIS_TRANSDUC_2"/>
    <property type="match status" value="1"/>
</dbReference>
<dbReference type="InterPro" id="IPR039379">
    <property type="entry name" value="Protoglobin_sensor_dom"/>
</dbReference>
<dbReference type="InterPro" id="IPR012292">
    <property type="entry name" value="Globin/Proto"/>
</dbReference>